<evidence type="ECO:0000313" key="1">
    <source>
        <dbReference type="EMBL" id="TKD06344.1"/>
    </source>
</evidence>
<dbReference type="SUPFAM" id="SSF47413">
    <property type="entry name" value="lambda repressor-like DNA-binding domains"/>
    <property type="match status" value="1"/>
</dbReference>
<gene>
    <name evidence="1" type="ORF">E8A74_20730</name>
</gene>
<dbReference type="InterPro" id="IPR010982">
    <property type="entry name" value="Lambda_DNA-bd_dom_sf"/>
</dbReference>
<name>A0A4U1JAM0_9BACT</name>
<accession>A0A4U1JAM0</accession>
<protein>
    <recommendedName>
        <fullName evidence="3">XRE family transcriptional regulator</fullName>
    </recommendedName>
</protein>
<dbReference type="Proteomes" id="UP000309215">
    <property type="component" value="Unassembled WGS sequence"/>
</dbReference>
<comment type="caution">
    <text evidence="1">The sequence shown here is derived from an EMBL/GenBank/DDBJ whole genome shotgun (WGS) entry which is preliminary data.</text>
</comment>
<evidence type="ECO:0000313" key="2">
    <source>
        <dbReference type="Proteomes" id="UP000309215"/>
    </source>
</evidence>
<proteinExistence type="predicted"/>
<sequence>MSEPDQDHDDQGPLSLPAVLTDEQAARVRKALAPHVAARGLWKAADAIGYAPMYVRAVLHGEIACTLHFATCVAHALDVEVESLVRGDST</sequence>
<keyword evidence="2" id="KW-1185">Reference proteome</keyword>
<dbReference type="EMBL" id="SSMQ01000020">
    <property type="protein sequence ID" value="TKD06344.1"/>
    <property type="molecule type" value="Genomic_DNA"/>
</dbReference>
<dbReference type="GO" id="GO:0003677">
    <property type="term" value="F:DNA binding"/>
    <property type="evidence" value="ECO:0007669"/>
    <property type="project" value="InterPro"/>
</dbReference>
<reference evidence="1 2" key="1">
    <citation type="submission" date="2019-04" db="EMBL/GenBank/DDBJ databases">
        <authorList>
            <person name="Li Y."/>
            <person name="Wang J."/>
        </authorList>
    </citation>
    <scope>NUCLEOTIDE SEQUENCE [LARGE SCALE GENOMIC DNA]</scope>
    <source>
        <strain evidence="1 2">DSM 14668</strain>
    </source>
</reference>
<dbReference type="AlphaFoldDB" id="A0A4U1JAM0"/>
<evidence type="ECO:0008006" key="3">
    <source>
        <dbReference type="Google" id="ProtNLM"/>
    </source>
</evidence>
<organism evidence="1 2">
    <name type="scientific">Polyangium fumosum</name>
    <dbReference type="NCBI Taxonomy" id="889272"/>
    <lineage>
        <taxon>Bacteria</taxon>
        <taxon>Pseudomonadati</taxon>
        <taxon>Myxococcota</taxon>
        <taxon>Polyangia</taxon>
        <taxon>Polyangiales</taxon>
        <taxon>Polyangiaceae</taxon>
        <taxon>Polyangium</taxon>
    </lineage>
</organism>
<dbReference type="RefSeq" id="WP_136930772.1">
    <property type="nucleotide sequence ID" value="NZ_SSMQ01000020.1"/>
</dbReference>